<keyword evidence="2" id="KW-1185">Reference proteome</keyword>
<dbReference type="RefSeq" id="WP_231480795.1">
    <property type="nucleotide sequence ID" value="NZ_BAAAZO010000006.1"/>
</dbReference>
<evidence type="ECO:0000313" key="1">
    <source>
        <dbReference type="EMBL" id="GAA3618349.1"/>
    </source>
</evidence>
<name>A0ABP6ZW79_9ACTN</name>
<dbReference type="EMBL" id="BAAAZO010000006">
    <property type="protein sequence ID" value="GAA3618349.1"/>
    <property type="molecule type" value="Genomic_DNA"/>
</dbReference>
<sequence>MGEQVPGVAHLKDGRDLFYLRREGPADRPVVAFEAGLGWAAAAATGPM</sequence>
<proteinExistence type="predicted"/>
<gene>
    <name evidence="1" type="ORF">GCM10022223_38870</name>
</gene>
<accession>A0ABP6ZW79</accession>
<protein>
    <submittedName>
        <fullName evidence="1">Uncharacterized protein</fullName>
    </submittedName>
</protein>
<comment type="caution">
    <text evidence="1">The sequence shown here is derived from an EMBL/GenBank/DDBJ whole genome shotgun (WGS) entry which is preliminary data.</text>
</comment>
<organism evidence="1 2">
    <name type="scientific">Kineosporia mesophila</name>
    <dbReference type="NCBI Taxonomy" id="566012"/>
    <lineage>
        <taxon>Bacteria</taxon>
        <taxon>Bacillati</taxon>
        <taxon>Actinomycetota</taxon>
        <taxon>Actinomycetes</taxon>
        <taxon>Kineosporiales</taxon>
        <taxon>Kineosporiaceae</taxon>
        <taxon>Kineosporia</taxon>
    </lineage>
</organism>
<evidence type="ECO:0000313" key="2">
    <source>
        <dbReference type="Proteomes" id="UP001501074"/>
    </source>
</evidence>
<reference evidence="2" key="1">
    <citation type="journal article" date="2019" name="Int. J. Syst. Evol. Microbiol.">
        <title>The Global Catalogue of Microorganisms (GCM) 10K type strain sequencing project: providing services to taxonomists for standard genome sequencing and annotation.</title>
        <authorList>
            <consortium name="The Broad Institute Genomics Platform"/>
            <consortium name="The Broad Institute Genome Sequencing Center for Infectious Disease"/>
            <person name="Wu L."/>
            <person name="Ma J."/>
        </authorList>
    </citation>
    <scope>NUCLEOTIDE SEQUENCE [LARGE SCALE GENOMIC DNA]</scope>
    <source>
        <strain evidence="2">JCM 16902</strain>
    </source>
</reference>
<dbReference type="Proteomes" id="UP001501074">
    <property type="component" value="Unassembled WGS sequence"/>
</dbReference>